<sequence>MTCAGRENNSATDCPGPANQQVRQPVRRLVQVPVRHRELAPADRHGVRLVGDLRGEQLRNRHRRGYRPGQRRPVADFLVAGTLEMKQTMRPTRDARVHAPSPAASGARKFDNNKS</sequence>
<evidence type="ECO:0000313" key="3">
    <source>
        <dbReference type="Proteomes" id="UP001501417"/>
    </source>
</evidence>
<gene>
    <name evidence="2" type="ORF">GCM10023161_18720</name>
</gene>
<organism evidence="2 3">
    <name type="scientific">Mycobacterium paraffinicum</name>
    <dbReference type="NCBI Taxonomy" id="53378"/>
    <lineage>
        <taxon>Bacteria</taxon>
        <taxon>Bacillati</taxon>
        <taxon>Actinomycetota</taxon>
        <taxon>Actinomycetes</taxon>
        <taxon>Mycobacteriales</taxon>
        <taxon>Mycobacteriaceae</taxon>
        <taxon>Mycobacterium</taxon>
    </lineage>
</organism>
<dbReference type="EMBL" id="BAABGF010000023">
    <property type="protein sequence ID" value="GAA4539300.1"/>
    <property type="molecule type" value="Genomic_DNA"/>
</dbReference>
<proteinExistence type="predicted"/>
<feature type="region of interest" description="Disordered" evidence="1">
    <location>
        <begin position="1"/>
        <end position="25"/>
    </location>
</feature>
<name>A0ABP8RI45_9MYCO</name>
<keyword evidence="3" id="KW-1185">Reference proteome</keyword>
<protein>
    <submittedName>
        <fullName evidence="2">Uncharacterized protein</fullName>
    </submittedName>
</protein>
<feature type="region of interest" description="Disordered" evidence="1">
    <location>
        <begin position="90"/>
        <end position="115"/>
    </location>
</feature>
<evidence type="ECO:0000313" key="2">
    <source>
        <dbReference type="EMBL" id="GAA4539300.1"/>
    </source>
</evidence>
<accession>A0ABP8RI45</accession>
<evidence type="ECO:0000256" key="1">
    <source>
        <dbReference type="SAM" id="MobiDB-lite"/>
    </source>
</evidence>
<reference evidence="3" key="1">
    <citation type="journal article" date="2019" name="Int. J. Syst. Evol. Microbiol.">
        <title>The Global Catalogue of Microorganisms (GCM) 10K type strain sequencing project: providing services to taxonomists for standard genome sequencing and annotation.</title>
        <authorList>
            <consortium name="The Broad Institute Genomics Platform"/>
            <consortium name="The Broad Institute Genome Sequencing Center for Infectious Disease"/>
            <person name="Wu L."/>
            <person name="Ma J."/>
        </authorList>
    </citation>
    <scope>NUCLEOTIDE SEQUENCE [LARGE SCALE GENOMIC DNA]</scope>
    <source>
        <strain evidence="3">JCM 17782</strain>
    </source>
</reference>
<comment type="caution">
    <text evidence="2">The sequence shown here is derived from an EMBL/GenBank/DDBJ whole genome shotgun (WGS) entry which is preliminary data.</text>
</comment>
<dbReference type="Proteomes" id="UP001501417">
    <property type="component" value="Unassembled WGS sequence"/>
</dbReference>